<dbReference type="EC" id="2.7.1.11" evidence="5"/>
<evidence type="ECO:0000256" key="12">
    <source>
        <dbReference type="ARBA" id="ARBA00022840"/>
    </source>
</evidence>
<dbReference type="EMBL" id="JAUSQW010000001">
    <property type="protein sequence ID" value="MDP9801448.1"/>
    <property type="molecule type" value="Genomic_DNA"/>
</dbReference>
<comment type="similarity">
    <text evidence="15">Belongs to the phosphofructokinase type A (PFKA) family.</text>
</comment>
<evidence type="ECO:0000256" key="4">
    <source>
        <dbReference type="ARBA" id="ARBA00004679"/>
    </source>
</evidence>
<comment type="cofactor">
    <cofactor evidence="1">
        <name>Mg(2+)</name>
        <dbReference type="ChEBI" id="CHEBI:18420"/>
    </cofactor>
</comment>
<accession>A0ABT9NCM6</accession>
<dbReference type="PANTHER" id="PTHR13697:SF4">
    <property type="entry name" value="ATP-DEPENDENT 6-PHOSPHOFRUCTOKINASE"/>
    <property type="match status" value="1"/>
</dbReference>
<dbReference type="Gene3D" id="3.40.50.460">
    <property type="entry name" value="Phosphofructokinase domain"/>
    <property type="match status" value="2"/>
</dbReference>
<dbReference type="Pfam" id="PF00365">
    <property type="entry name" value="PFK"/>
    <property type="match status" value="2"/>
</dbReference>
<keyword evidence="19" id="KW-1185">Reference proteome</keyword>
<dbReference type="RefSeq" id="WP_278059469.1">
    <property type="nucleotide sequence ID" value="NZ_CP121247.1"/>
</dbReference>
<name>A0ABT9NCM6_9ACTO</name>
<feature type="domain" description="Phosphofructokinase" evidence="17">
    <location>
        <begin position="390"/>
        <end position="674"/>
    </location>
</feature>
<comment type="pathway">
    <text evidence="4">Carbohydrate degradation; glycolysis; D-glyceraldehyde 3-phosphate and glycerone phosphate from D-glucose: step 3/4.</text>
</comment>
<evidence type="ECO:0000256" key="15">
    <source>
        <dbReference type="ARBA" id="ARBA00038478"/>
    </source>
</evidence>
<evidence type="ECO:0000256" key="14">
    <source>
        <dbReference type="ARBA" id="ARBA00023152"/>
    </source>
</evidence>
<dbReference type="InterPro" id="IPR035966">
    <property type="entry name" value="PKF_sf"/>
</dbReference>
<sequence length="749" mass="80245">MSDIKIGFLTSGGDAQGMNAVVRAIIRTAHSAGATAYAIHEGWKGAIAGGDYIRPTTWNDASGILPRGGTSIGTARSDEFRTREGRRKAVANFVERGIDRLVIVGGDGTLTGADMLRAEWPSLLEELANAGTITREQAAAHSKLHIAGVVGSIDNDLVGTDMTVGADSALTRIMEALDAIASTAASHQRTFIIEVMGRHCGYLALMSAIVGGSDYVFIPENPPEPGWETAMCNKLREGRASGRRDSIIILAEGAIDRSGAPITANQIADAVKLGLGEDARITNLGHVQRGGTPSAYDRWMSTVLGYTATLDMVNATDADEPTIIGTQRNRIVRLPMMEAIADTRKVKDYMAAGDWGNAIESRGHGYGKMISLFETLSAPSAPKVEGERKRVGILHSGGLAPGMNPAARAAVKLGLSRGWEMVGIEGGFPGLLAGTFRSLEWADVEGWATEPGAELGTRRTIPEPDEYYALGRAIENAKLDALVMIGGFKGYKAVYNMVTERSHYPAFNIPMVCVPSSIDNNLPGSELSIGADTALNVNAETIDAIKASASASQRAFVVETMGRQCGYLALMSAITTGAEQVYLAEQGITLARLADDAARMVRSFSEGRHLYLTIRNESASEYYTTDFLRRTFEEEGGGLFDVRSHIIGHTQQGGRPSPFDRTLAVRLVDRALDVLAEQLDAGKVGAFHVGHLDGKMTSLPVAHMPELIDMDSRLPYDQWWMGLTCIAAAMADAHYDQPLTTLSVVLDNE</sequence>
<dbReference type="InterPro" id="IPR022953">
    <property type="entry name" value="ATP_PFK"/>
</dbReference>
<proteinExistence type="inferred from homology"/>
<comment type="function">
    <text evidence="2">Catalyzes the phosphorylation of D-fructose 6-phosphate to fructose 1,6-bisphosphate by ATP, the first committing step of glycolysis.</text>
</comment>
<evidence type="ECO:0000256" key="8">
    <source>
        <dbReference type="ARBA" id="ARBA00022679"/>
    </source>
</evidence>
<keyword evidence="8 18" id="KW-0808">Transferase</keyword>
<feature type="domain" description="Phosphofructokinase" evidence="17">
    <location>
        <begin position="5"/>
        <end position="308"/>
    </location>
</feature>
<dbReference type="InterPro" id="IPR000023">
    <property type="entry name" value="Phosphofructokinase_dom"/>
</dbReference>
<dbReference type="GO" id="GO:0003872">
    <property type="term" value="F:6-phosphofructokinase activity"/>
    <property type="evidence" value="ECO:0007669"/>
    <property type="project" value="UniProtKB-EC"/>
</dbReference>
<evidence type="ECO:0000313" key="19">
    <source>
        <dbReference type="Proteomes" id="UP001235966"/>
    </source>
</evidence>
<comment type="subcellular location">
    <subcellularLocation>
        <location evidence="3">Cytoplasm</location>
    </subcellularLocation>
</comment>
<evidence type="ECO:0000256" key="5">
    <source>
        <dbReference type="ARBA" id="ARBA00012055"/>
    </source>
</evidence>
<comment type="caution">
    <text evidence="18">The sequence shown here is derived from an EMBL/GenBank/DDBJ whole genome shotgun (WGS) entry which is preliminary data.</text>
</comment>
<dbReference type="NCBIfam" id="TIGR02478">
    <property type="entry name" value="6PF1K_euk"/>
    <property type="match status" value="1"/>
</dbReference>
<comment type="catalytic activity">
    <reaction evidence="16">
        <text>beta-D-fructose 6-phosphate + ATP = beta-D-fructose 1,6-bisphosphate + ADP + H(+)</text>
        <dbReference type="Rhea" id="RHEA:16109"/>
        <dbReference type="ChEBI" id="CHEBI:15378"/>
        <dbReference type="ChEBI" id="CHEBI:30616"/>
        <dbReference type="ChEBI" id="CHEBI:32966"/>
        <dbReference type="ChEBI" id="CHEBI:57634"/>
        <dbReference type="ChEBI" id="CHEBI:456216"/>
        <dbReference type="EC" id="2.7.1.11"/>
    </reaction>
</comment>
<evidence type="ECO:0000259" key="17">
    <source>
        <dbReference type="Pfam" id="PF00365"/>
    </source>
</evidence>
<protein>
    <recommendedName>
        <fullName evidence="5">6-phosphofructokinase</fullName>
        <ecNumber evidence="5">2.7.1.11</ecNumber>
    </recommendedName>
</protein>
<dbReference type="InterPro" id="IPR009161">
    <property type="entry name" value="6-Pfructokinase_euk"/>
</dbReference>
<evidence type="ECO:0000256" key="7">
    <source>
        <dbReference type="ARBA" id="ARBA00022533"/>
    </source>
</evidence>
<keyword evidence="11" id="KW-0418">Kinase</keyword>
<keyword evidence="6" id="KW-0963">Cytoplasm</keyword>
<dbReference type="Gene3D" id="3.40.50.450">
    <property type="match status" value="2"/>
</dbReference>
<dbReference type="SUPFAM" id="SSF53784">
    <property type="entry name" value="Phosphofructokinase"/>
    <property type="match status" value="2"/>
</dbReference>
<evidence type="ECO:0000256" key="3">
    <source>
        <dbReference type="ARBA" id="ARBA00004496"/>
    </source>
</evidence>
<keyword evidence="12" id="KW-0067">ATP-binding</keyword>
<dbReference type="PANTHER" id="PTHR13697">
    <property type="entry name" value="PHOSPHOFRUCTOKINASE"/>
    <property type="match status" value="1"/>
</dbReference>
<evidence type="ECO:0000256" key="13">
    <source>
        <dbReference type="ARBA" id="ARBA00022842"/>
    </source>
</evidence>
<reference evidence="18 19" key="1">
    <citation type="submission" date="2023-07" db="EMBL/GenBank/DDBJ databases">
        <title>Sequencing the genomes of 1000 actinobacteria strains.</title>
        <authorList>
            <person name="Klenk H.-P."/>
        </authorList>
    </citation>
    <scope>NUCLEOTIDE SEQUENCE [LARGE SCALE GENOMIC DNA]</scope>
    <source>
        <strain evidence="18 19">DSM 102162</strain>
    </source>
</reference>
<keyword evidence="9" id="KW-0479">Metal-binding</keyword>
<keyword evidence="14" id="KW-0324">Glycolysis</keyword>
<organism evidence="18 19">
    <name type="scientific">Arcanobacterium wilhelmae</name>
    <dbReference type="NCBI Taxonomy" id="1803177"/>
    <lineage>
        <taxon>Bacteria</taxon>
        <taxon>Bacillati</taxon>
        <taxon>Actinomycetota</taxon>
        <taxon>Actinomycetes</taxon>
        <taxon>Actinomycetales</taxon>
        <taxon>Actinomycetaceae</taxon>
        <taxon>Arcanobacterium</taxon>
    </lineage>
</organism>
<dbReference type="InterPro" id="IPR015912">
    <property type="entry name" value="Phosphofructokinase_CS"/>
</dbReference>
<dbReference type="PRINTS" id="PR00476">
    <property type="entry name" value="PHFRCTKINASE"/>
</dbReference>
<evidence type="ECO:0000256" key="9">
    <source>
        <dbReference type="ARBA" id="ARBA00022723"/>
    </source>
</evidence>
<gene>
    <name evidence="18" type="ORF">J2S49_001524</name>
</gene>
<evidence type="ECO:0000313" key="18">
    <source>
        <dbReference type="EMBL" id="MDP9801448.1"/>
    </source>
</evidence>
<keyword evidence="13" id="KW-0460">Magnesium</keyword>
<keyword evidence="7" id="KW-0021">Allosteric enzyme</keyword>
<evidence type="ECO:0000256" key="11">
    <source>
        <dbReference type="ARBA" id="ARBA00022777"/>
    </source>
</evidence>
<keyword evidence="10" id="KW-0547">Nucleotide-binding</keyword>
<evidence type="ECO:0000256" key="6">
    <source>
        <dbReference type="ARBA" id="ARBA00022490"/>
    </source>
</evidence>
<evidence type="ECO:0000256" key="1">
    <source>
        <dbReference type="ARBA" id="ARBA00001946"/>
    </source>
</evidence>
<evidence type="ECO:0000256" key="16">
    <source>
        <dbReference type="ARBA" id="ARBA00048070"/>
    </source>
</evidence>
<evidence type="ECO:0000256" key="2">
    <source>
        <dbReference type="ARBA" id="ARBA00002659"/>
    </source>
</evidence>
<dbReference type="PROSITE" id="PS00433">
    <property type="entry name" value="PHOSPHOFRUCTOKINASE"/>
    <property type="match status" value="2"/>
</dbReference>
<evidence type="ECO:0000256" key="10">
    <source>
        <dbReference type="ARBA" id="ARBA00022741"/>
    </source>
</evidence>
<dbReference type="Proteomes" id="UP001235966">
    <property type="component" value="Unassembled WGS sequence"/>
</dbReference>